<evidence type="ECO:0000313" key="2">
    <source>
        <dbReference type="Proteomes" id="UP000054721"/>
    </source>
</evidence>
<sequence length="48" mass="5564">MERWLCDSTVPPVAHSIFELYVTTMHRLYTGTLQFGHKPNVSNKNRST</sequence>
<keyword evidence="2" id="KW-1185">Reference proteome</keyword>
<dbReference type="Proteomes" id="UP000054721">
    <property type="component" value="Unassembled WGS sequence"/>
</dbReference>
<dbReference type="EMBL" id="JYDW01002924">
    <property type="protein sequence ID" value="KRZ46551.1"/>
    <property type="molecule type" value="Genomic_DNA"/>
</dbReference>
<protein>
    <submittedName>
        <fullName evidence="1">Uncharacterized protein</fullName>
    </submittedName>
</protein>
<name>A0A0V1KH47_9BILA</name>
<comment type="caution">
    <text evidence="1">The sequence shown here is derived from an EMBL/GenBank/DDBJ whole genome shotgun (WGS) entry which is preliminary data.</text>
</comment>
<evidence type="ECO:0000313" key="1">
    <source>
        <dbReference type="EMBL" id="KRZ46551.1"/>
    </source>
</evidence>
<reference evidence="1 2" key="1">
    <citation type="submission" date="2015-05" db="EMBL/GenBank/DDBJ databases">
        <title>Evolution of Trichinella species and genotypes.</title>
        <authorList>
            <person name="Korhonen P.K."/>
            <person name="Edoardo P."/>
            <person name="Giuseppe L.R."/>
            <person name="Gasser R.B."/>
        </authorList>
    </citation>
    <scope>NUCLEOTIDE SEQUENCE [LARGE SCALE GENOMIC DNA]</scope>
    <source>
        <strain evidence="1">ISS10</strain>
    </source>
</reference>
<accession>A0A0V1KH47</accession>
<dbReference type="AlphaFoldDB" id="A0A0V1KH47"/>
<proteinExistence type="predicted"/>
<gene>
    <name evidence="1" type="ORF">T02_3473</name>
</gene>
<organism evidence="1 2">
    <name type="scientific">Trichinella nativa</name>
    <dbReference type="NCBI Taxonomy" id="6335"/>
    <lineage>
        <taxon>Eukaryota</taxon>
        <taxon>Metazoa</taxon>
        <taxon>Ecdysozoa</taxon>
        <taxon>Nematoda</taxon>
        <taxon>Enoplea</taxon>
        <taxon>Dorylaimia</taxon>
        <taxon>Trichinellida</taxon>
        <taxon>Trichinellidae</taxon>
        <taxon>Trichinella</taxon>
    </lineage>
</organism>